<gene>
    <name evidence="1" type="ORF">SAMN05421872_11479</name>
</gene>
<organism evidence="1 2">
    <name type="scientific">Nocardioides lianchengensis</name>
    <dbReference type="NCBI Taxonomy" id="1045774"/>
    <lineage>
        <taxon>Bacteria</taxon>
        <taxon>Bacillati</taxon>
        <taxon>Actinomycetota</taxon>
        <taxon>Actinomycetes</taxon>
        <taxon>Propionibacteriales</taxon>
        <taxon>Nocardioidaceae</taxon>
        <taxon>Nocardioides</taxon>
    </lineage>
</organism>
<accession>A0A1G6ZWF9</accession>
<evidence type="ECO:0000313" key="2">
    <source>
        <dbReference type="Proteomes" id="UP000199034"/>
    </source>
</evidence>
<dbReference type="Proteomes" id="UP000199034">
    <property type="component" value="Unassembled WGS sequence"/>
</dbReference>
<dbReference type="STRING" id="1045774.SAMN05421872_11479"/>
<dbReference type="AlphaFoldDB" id="A0A1G6ZWF9"/>
<evidence type="ECO:0000313" key="1">
    <source>
        <dbReference type="EMBL" id="SDE06902.1"/>
    </source>
</evidence>
<keyword evidence="2" id="KW-1185">Reference proteome</keyword>
<dbReference type="RefSeq" id="WP_090860439.1">
    <property type="nucleotide sequence ID" value="NZ_FMZM01000014.1"/>
</dbReference>
<dbReference type="OrthoDB" id="3369278at2"/>
<name>A0A1G6ZWF9_9ACTN</name>
<reference evidence="1 2" key="1">
    <citation type="submission" date="2016-10" db="EMBL/GenBank/DDBJ databases">
        <authorList>
            <person name="de Groot N.N."/>
        </authorList>
    </citation>
    <scope>NUCLEOTIDE SEQUENCE [LARGE SCALE GENOMIC DNA]</scope>
    <source>
        <strain evidence="1 2">CGMCC 4.6858</strain>
    </source>
</reference>
<proteinExistence type="predicted"/>
<sequence length="232" mass="25628">MPDRLSTLEVVVERSTPNYPTVRLHVDGVDVLDPEYQENGNDPVDILDTGALVPQAEPRRIAFYGCGCGTFGCFVVAGLITESAGRVSWTDFRTITGAYHSALPDPRDGPDPARSVNTMHEGPDDRLDLPDVHFDAAQYGAAVGAAMRDRSWESRARAVARLVREQLPDRNLGAAQHGDVIHLHRQYDGEKWPDQVALAVPSGSTVAVADRLVTLLEEGRDPRQIVRRRLWR</sequence>
<protein>
    <submittedName>
        <fullName evidence="1">Uncharacterized protein</fullName>
    </submittedName>
</protein>
<dbReference type="EMBL" id="FMZM01000014">
    <property type="protein sequence ID" value="SDE06902.1"/>
    <property type="molecule type" value="Genomic_DNA"/>
</dbReference>